<evidence type="ECO:0000256" key="1">
    <source>
        <dbReference type="SAM" id="MobiDB-lite"/>
    </source>
</evidence>
<evidence type="ECO:0000313" key="3">
    <source>
        <dbReference type="Proteomes" id="UP001153620"/>
    </source>
</evidence>
<accession>A0A9N9S8R5</accession>
<sequence length="46" mass="5539">MHFLGMDDEDKSSDNEQSKPDKMFTLKRWNRSKCNDFSQHLQMMSN</sequence>
<protein>
    <submittedName>
        <fullName evidence="2">Uncharacterized protein</fullName>
    </submittedName>
</protein>
<gene>
    <name evidence="2" type="ORF">CHIRRI_LOCUS14290</name>
</gene>
<dbReference type="AlphaFoldDB" id="A0A9N9S8R5"/>
<evidence type="ECO:0000313" key="2">
    <source>
        <dbReference type="EMBL" id="CAG9811481.1"/>
    </source>
</evidence>
<feature type="region of interest" description="Disordered" evidence="1">
    <location>
        <begin position="1"/>
        <end position="25"/>
    </location>
</feature>
<dbReference type="EMBL" id="OU895880">
    <property type="protein sequence ID" value="CAG9811481.1"/>
    <property type="molecule type" value="Genomic_DNA"/>
</dbReference>
<keyword evidence="3" id="KW-1185">Reference proteome</keyword>
<feature type="compositionally biased region" description="Acidic residues" evidence="1">
    <location>
        <begin position="1"/>
        <end position="11"/>
    </location>
</feature>
<reference evidence="2" key="1">
    <citation type="submission" date="2022-01" db="EMBL/GenBank/DDBJ databases">
        <authorList>
            <person name="King R."/>
        </authorList>
    </citation>
    <scope>NUCLEOTIDE SEQUENCE</scope>
</reference>
<organism evidence="2 3">
    <name type="scientific">Chironomus riparius</name>
    <dbReference type="NCBI Taxonomy" id="315576"/>
    <lineage>
        <taxon>Eukaryota</taxon>
        <taxon>Metazoa</taxon>
        <taxon>Ecdysozoa</taxon>
        <taxon>Arthropoda</taxon>
        <taxon>Hexapoda</taxon>
        <taxon>Insecta</taxon>
        <taxon>Pterygota</taxon>
        <taxon>Neoptera</taxon>
        <taxon>Endopterygota</taxon>
        <taxon>Diptera</taxon>
        <taxon>Nematocera</taxon>
        <taxon>Chironomoidea</taxon>
        <taxon>Chironomidae</taxon>
        <taxon>Chironominae</taxon>
        <taxon>Chironomus</taxon>
    </lineage>
</organism>
<proteinExistence type="predicted"/>
<feature type="compositionally biased region" description="Basic and acidic residues" evidence="1">
    <location>
        <begin position="12"/>
        <end position="24"/>
    </location>
</feature>
<reference evidence="2" key="2">
    <citation type="submission" date="2022-10" db="EMBL/GenBank/DDBJ databases">
        <authorList>
            <consortium name="ENA_rothamsted_submissions"/>
            <consortium name="culmorum"/>
            <person name="King R."/>
        </authorList>
    </citation>
    <scope>NUCLEOTIDE SEQUENCE</scope>
</reference>
<dbReference type="Proteomes" id="UP001153620">
    <property type="component" value="Chromosome 4"/>
</dbReference>
<name>A0A9N9S8R5_9DIPT</name>